<dbReference type="Proteomes" id="UP000178953">
    <property type="component" value="Unassembled WGS sequence"/>
</dbReference>
<dbReference type="Gene3D" id="1.10.10.60">
    <property type="entry name" value="Homeodomain-like"/>
    <property type="match status" value="1"/>
</dbReference>
<dbReference type="InterPro" id="IPR011075">
    <property type="entry name" value="TetR_C"/>
</dbReference>
<evidence type="ECO:0000256" key="1">
    <source>
        <dbReference type="ARBA" id="ARBA00023015"/>
    </source>
</evidence>
<sequence length="205" mass="21573">MGTRGRPRAFDRTAALERAIDVFWEKGFEGASMADLTAAMGIGTTSLYAAFGSKDELFREAVEHYAIYAGAEIWGAVTDADTARGAIEGYLLATARAFTRGDRPSGCLVVLSALHANGATADLRDDLIGKRGQSVEDLAAVLQRGVERGELPAGLDVRAVARFYATVQQGMSIQARDGADRATLEGIAHAALAAWEPLLVSASAA</sequence>
<dbReference type="OrthoDB" id="9805134at2"/>
<dbReference type="PANTHER" id="PTHR47506">
    <property type="entry name" value="TRANSCRIPTIONAL REGULATORY PROTEIN"/>
    <property type="match status" value="1"/>
</dbReference>
<proteinExistence type="predicted"/>
<protein>
    <submittedName>
        <fullName evidence="6">TetR family transcriptional regulator</fullName>
    </submittedName>
</protein>
<evidence type="ECO:0000259" key="5">
    <source>
        <dbReference type="PROSITE" id="PS50977"/>
    </source>
</evidence>
<dbReference type="Pfam" id="PF16925">
    <property type="entry name" value="TetR_C_13"/>
    <property type="match status" value="1"/>
</dbReference>
<dbReference type="RefSeq" id="WP_070355381.1">
    <property type="nucleotide sequence ID" value="NZ_CP043474.1"/>
</dbReference>
<dbReference type="EMBL" id="MCHX01000068">
    <property type="protein sequence ID" value="OFJ51375.1"/>
    <property type="molecule type" value="Genomic_DNA"/>
</dbReference>
<dbReference type="SUPFAM" id="SSF46689">
    <property type="entry name" value="Homeodomain-like"/>
    <property type="match status" value="1"/>
</dbReference>
<dbReference type="AlphaFoldDB" id="A0A1E8PYL1"/>
<dbReference type="Gene3D" id="1.10.357.10">
    <property type="entry name" value="Tetracycline Repressor, domain 2"/>
    <property type="match status" value="1"/>
</dbReference>
<dbReference type="GO" id="GO:0003677">
    <property type="term" value="F:DNA binding"/>
    <property type="evidence" value="ECO:0007669"/>
    <property type="project" value="UniProtKB-UniRule"/>
</dbReference>
<evidence type="ECO:0000256" key="3">
    <source>
        <dbReference type="ARBA" id="ARBA00023163"/>
    </source>
</evidence>
<feature type="DNA-binding region" description="H-T-H motif" evidence="4">
    <location>
        <begin position="32"/>
        <end position="51"/>
    </location>
</feature>
<dbReference type="InterPro" id="IPR001647">
    <property type="entry name" value="HTH_TetR"/>
</dbReference>
<accession>A0A1E8PYL1</accession>
<dbReference type="PROSITE" id="PS01081">
    <property type="entry name" value="HTH_TETR_1"/>
    <property type="match status" value="1"/>
</dbReference>
<name>A0A1E8PYL1_9MYCO</name>
<keyword evidence="7" id="KW-1185">Reference proteome</keyword>
<feature type="domain" description="HTH tetR-type" evidence="5">
    <location>
        <begin position="9"/>
        <end position="69"/>
    </location>
</feature>
<evidence type="ECO:0000313" key="7">
    <source>
        <dbReference type="Proteomes" id="UP000178953"/>
    </source>
</evidence>
<keyword evidence="3" id="KW-0804">Transcription</keyword>
<organism evidence="6 7">
    <name type="scientific">Mycolicibacterium grossiae</name>
    <dbReference type="NCBI Taxonomy" id="1552759"/>
    <lineage>
        <taxon>Bacteria</taxon>
        <taxon>Bacillati</taxon>
        <taxon>Actinomycetota</taxon>
        <taxon>Actinomycetes</taxon>
        <taxon>Mycobacteriales</taxon>
        <taxon>Mycobacteriaceae</taxon>
        <taxon>Mycolicibacterium</taxon>
    </lineage>
</organism>
<dbReference type="PANTHER" id="PTHR47506:SF1">
    <property type="entry name" value="HTH-TYPE TRANSCRIPTIONAL REGULATOR YJDC"/>
    <property type="match status" value="1"/>
</dbReference>
<keyword evidence="1" id="KW-0805">Transcription regulation</keyword>
<dbReference type="InterPro" id="IPR023772">
    <property type="entry name" value="DNA-bd_HTH_TetR-type_CS"/>
</dbReference>
<evidence type="ECO:0000256" key="2">
    <source>
        <dbReference type="ARBA" id="ARBA00023125"/>
    </source>
</evidence>
<reference evidence="6 7" key="1">
    <citation type="submission" date="2016-09" db="EMBL/GenBank/DDBJ databases">
        <title>genome sequence of Mycobacterium sp. 739 SCH.</title>
        <authorList>
            <person name="Greninger A.L."/>
            <person name="Qin X."/>
            <person name="Jerome K."/>
            <person name="Vora S."/>
            <person name="Quinn K."/>
        </authorList>
    </citation>
    <scope>NUCLEOTIDE SEQUENCE [LARGE SCALE GENOMIC DNA]</scope>
    <source>
        <strain evidence="6 7">SCH</strain>
    </source>
</reference>
<dbReference type="InterPro" id="IPR009057">
    <property type="entry name" value="Homeodomain-like_sf"/>
</dbReference>
<gene>
    <name evidence="6" type="ORF">BEL07_22975</name>
</gene>
<evidence type="ECO:0000313" key="6">
    <source>
        <dbReference type="EMBL" id="OFJ51375.1"/>
    </source>
</evidence>
<evidence type="ECO:0000256" key="4">
    <source>
        <dbReference type="PROSITE-ProRule" id="PRU00335"/>
    </source>
</evidence>
<dbReference type="PROSITE" id="PS50977">
    <property type="entry name" value="HTH_TETR_2"/>
    <property type="match status" value="1"/>
</dbReference>
<dbReference type="SUPFAM" id="SSF48498">
    <property type="entry name" value="Tetracyclin repressor-like, C-terminal domain"/>
    <property type="match status" value="1"/>
</dbReference>
<dbReference type="InterPro" id="IPR036271">
    <property type="entry name" value="Tet_transcr_reg_TetR-rel_C_sf"/>
</dbReference>
<dbReference type="Pfam" id="PF00440">
    <property type="entry name" value="TetR_N"/>
    <property type="match status" value="1"/>
</dbReference>
<comment type="caution">
    <text evidence="6">The sequence shown here is derived from an EMBL/GenBank/DDBJ whole genome shotgun (WGS) entry which is preliminary data.</text>
</comment>
<keyword evidence="2 4" id="KW-0238">DNA-binding</keyword>